<dbReference type="Proteomes" id="UP000029444">
    <property type="component" value="Unassembled WGS sequence"/>
</dbReference>
<accession>A0A095SGT2</accession>
<evidence type="ECO:0000256" key="1">
    <source>
        <dbReference type="ARBA" id="ARBA00022729"/>
    </source>
</evidence>
<gene>
    <name evidence="4" type="ORF">Y5S_03185</name>
</gene>
<dbReference type="AlphaFoldDB" id="A0A095SGT2"/>
<dbReference type="OrthoDB" id="6076224at2"/>
<keyword evidence="5" id="KW-1185">Reference proteome</keyword>
<dbReference type="Pfam" id="PF13505">
    <property type="entry name" value="OMP_b-brl"/>
    <property type="match status" value="1"/>
</dbReference>
<dbReference type="RefSeq" id="WP_035234465.1">
    <property type="nucleotide sequence ID" value="NZ_ARXV01000016.1"/>
</dbReference>
<dbReference type="SUPFAM" id="SSF56925">
    <property type="entry name" value="OMPA-like"/>
    <property type="match status" value="1"/>
</dbReference>
<evidence type="ECO:0000313" key="4">
    <source>
        <dbReference type="EMBL" id="KGD63549.1"/>
    </source>
</evidence>
<dbReference type="STRING" id="1177154.Y5S_03185"/>
<dbReference type="PATRIC" id="fig|1177154.3.peg.3227"/>
<name>A0A095SGT2_9GAMM</name>
<evidence type="ECO:0000313" key="5">
    <source>
        <dbReference type="Proteomes" id="UP000029444"/>
    </source>
</evidence>
<feature type="signal peptide" evidence="2">
    <location>
        <begin position="1"/>
        <end position="21"/>
    </location>
</feature>
<evidence type="ECO:0000259" key="3">
    <source>
        <dbReference type="Pfam" id="PF13505"/>
    </source>
</evidence>
<dbReference type="EMBL" id="ARXV01000016">
    <property type="protein sequence ID" value="KGD63549.1"/>
    <property type="molecule type" value="Genomic_DNA"/>
</dbReference>
<evidence type="ECO:0000256" key="2">
    <source>
        <dbReference type="SAM" id="SignalP"/>
    </source>
</evidence>
<dbReference type="eggNOG" id="COG3637">
    <property type="taxonomic scope" value="Bacteria"/>
</dbReference>
<protein>
    <recommendedName>
        <fullName evidence="3">Outer membrane protein beta-barrel domain-containing protein</fullName>
    </recommendedName>
</protein>
<keyword evidence="1 2" id="KW-0732">Signal</keyword>
<feature type="chain" id="PRO_5001917951" description="Outer membrane protein beta-barrel domain-containing protein" evidence="2">
    <location>
        <begin position="22"/>
        <end position="209"/>
    </location>
</feature>
<dbReference type="InterPro" id="IPR027385">
    <property type="entry name" value="Beta-barrel_OMP"/>
</dbReference>
<comment type="caution">
    <text evidence="4">The sequence shown here is derived from an EMBL/GenBank/DDBJ whole genome shotgun (WGS) entry which is preliminary data.</text>
</comment>
<reference evidence="4 5" key="1">
    <citation type="submission" date="2012-09" db="EMBL/GenBank/DDBJ databases">
        <title>Genome Sequence of alkane-degrading Bacterium Alcanivorax sp. 19-m-6.</title>
        <authorList>
            <person name="Lai Q."/>
            <person name="Shao Z."/>
        </authorList>
    </citation>
    <scope>NUCLEOTIDE SEQUENCE [LARGE SCALE GENOMIC DNA]</scope>
    <source>
        <strain evidence="4 5">19-m-6</strain>
    </source>
</reference>
<dbReference type="InterPro" id="IPR011250">
    <property type="entry name" value="OMP/PagP_B-barrel"/>
</dbReference>
<proteinExistence type="predicted"/>
<sequence length="209" mass="22973">MLKKTLLVSGIALAITAPAMAEQRTSAVRDNGFSYNYGQLAYDQWEFDDEWDVDVLTAEGAFELDEHLFLRGGLSFYDGDFGPGDLDGKQIYAGVGFHTPLQDKLDFVGSADIIYDDQEYDYRVCSFGVCAEDSASDDEIGFELRGGVRAAVADKVELEGGLSYYDLYDDDITLYAQGLFKATAAVDVGARLLFGGDRESIGVFGRYNF</sequence>
<feature type="domain" description="Outer membrane protein beta-barrel" evidence="3">
    <location>
        <begin position="12"/>
        <end position="170"/>
    </location>
</feature>
<organism evidence="4 5">
    <name type="scientific">Alcanivorax nanhaiticus</name>
    <dbReference type="NCBI Taxonomy" id="1177154"/>
    <lineage>
        <taxon>Bacteria</taxon>
        <taxon>Pseudomonadati</taxon>
        <taxon>Pseudomonadota</taxon>
        <taxon>Gammaproteobacteria</taxon>
        <taxon>Oceanospirillales</taxon>
        <taxon>Alcanivoracaceae</taxon>
        <taxon>Alcanivorax</taxon>
    </lineage>
</organism>